<reference evidence="10" key="1">
    <citation type="submission" date="2017-02" db="UniProtKB">
        <authorList>
            <consortium name="WormBaseParasite"/>
        </authorList>
    </citation>
    <scope>IDENTIFICATION</scope>
</reference>
<evidence type="ECO:0000256" key="6">
    <source>
        <dbReference type="PROSITE-ProRule" id="PRU01211"/>
    </source>
</evidence>
<feature type="disulfide bond" evidence="6">
    <location>
        <begin position="81"/>
        <end position="103"/>
    </location>
</feature>
<evidence type="ECO:0000256" key="2">
    <source>
        <dbReference type="ARBA" id="ARBA00022723"/>
    </source>
</evidence>
<feature type="domain" description="Peptidase M12A" evidence="8">
    <location>
        <begin position="18"/>
        <end position="220"/>
    </location>
</feature>
<accession>A0A0N4ZKX7</accession>
<keyword evidence="6" id="KW-1015">Disulfide bond</keyword>
<protein>
    <submittedName>
        <fullName evidence="10">Astacin domain-containing protein</fullName>
    </submittedName>
</protein>
<dbReference type="PANTHER" id="PTHR10127">
    <property type="entry name" value="DISCOIDIN, CUB, EGF, LAMININ , AND ZINC METALLOPROTEASE DOMAIN CONTAINING"/>
    <property type="match status" value="1"/>
</dbReference>
<dbReference type="PROSITE" id="PS51864">
    <property type="entry name" value="ASTACIN"/>
    <property type="match status" value="1"/>
</dbReference>
<dbReference type="GO" id="GO:0046872">
    <property type="term" value="F:metal ion binding"/>
    <property type="evidence" value="ECO:0007669"/>
    <property type="project" value="UniProtKB-KW"/>
</dbReference>
<keyword evidence="4" id="KW-0862">Zinc</keyword>
<keyword evidence="5" id="KW-0482">Metalloprotease</keyword>
<keyword evidence="3" id="KW-0378">Hydrolase</keyword>
<evidence type="ECO:0000256" key="3">
    <source>
        <dbReference type="ARBA" id="ARBA00022801"/>
    </source>
</evidence>
<keyword evidence="9" id="KW-1185">Reference proteome</keyword>
<dbReference type="InterPro" id="IPR024079">
    <property type="entry name" value="MetalloPept_cat_dom_sf"/>
</dbReference>
<dbReference type="Gene3D" id="3.40.390.10">
    <property type="entry name" value="Collagenase (Catalytic Domain)"/>
    <property type="match status" value="1"/>
</dbReference>
<keyword evidence="7" id="KW-0732">Signal</keyword>
<keyword evidence="1" id="KW-0645">Protease</keyword>
<comment type="caution">
    <text evidence="6">Lacks conserved residue(s) required for the propagation of feature annotation.</text>
</comment>
<keyword evidence="2" id="KW-0479">Metal-binding</keyword>
<evidence type="ECO:0000256" key="5">
    <source>
        <dbReference type="ARBA" id="ARBA00023049"/>
    </source>
</evidence>
<organism evidence="9 10">
    <name type="scientific">Parastrongyloides trichosuri</name>
    <name type="common">Possum-specific nematode worm</name>
    <dbReference type="NCBI Taxonomy" id="131310"/>
    <lineage>
        <taxon>Eukaryota</taxon>
        <taxon>Metazoa</taxon>
        <taxon>Ecdysozoa</taxon>
        <taxon>Nematoda</taxon>
        <taxon>Chromadorea</taxon>
        <taxon>Rhabditida</taxon>
        <taxon>Tylenchina</taxon>
        <taxon>Panagrolaimomorpha</taxon>
        <taxon>Strongyloidoidea</taxon>
        <taxon>Strongyloididae</taxon>
        <taxon>Parastrongyloides</taxon>
    </lineage>
</organism>
<dbReference type="GO" id="GO:0004222">
    <property type="term" value="F:metalloendopeptidase activity"/>
    <property type="evidence" value="ECO:0007669"/>
    <property type="project" value="InterPro"/>
</dbReference>
<dbReference type="SUPFAM" id="SSF55486">
    <property type="entry name" value="Metalloproteases ('zincins'), catalytic domain"/>
    <property type="match status" value="1"/>
</dbReference>
<evidence type="ECO:0000313" key="10">
    <source>
        <dbReference type="WBParaSite" id="PTRK_0000876000.1"/>
    </source>
</evidence>
<dbReference type="Pfam" id="PF01400">
    <property type="entry name" value="Astacin"/>
    <property type="match status" value="1"/>
</dbReference>
<dbReference type="InterPro" id="IPR001506">
    <property type="entry name" value="Peptidase_M12A"/>
</dbReference>
<feature type="signal peptide" evidence="7">
    <location>
        <begin position="1"/>
        <end position="18"/>
    </location>
</feature>
<evidence type="ECO:0000259" key="8">
    <source>
        <dbReference type="PROSITE" id="PS51864"/>
    </source>
</evidence>
<proteinExistence type="predicted"/>
<dbReference type="GO" id="GO:0006508">
    <property type="term" value="P:proteolysis"/>
    <property type="evidence" value="ECO:0007669"/>
    <property type="project" value="UniProtKB-KW"/>
</dbReference>
<name>A0A0N4ZKX7_PARTI</name>
<evidence type="ECO:0000256" key="4">
    <source>
        <dbReference type="ARBA" id="ARBA00022833"/>
    </source>
</evidence>
<evidence type="ECO:0000313" key="9">
    <source>
        <dbReference type="Proteomes" id="UP000038045"/>
    </source>
</evidence>
<feature type="chain" id="PRO_5005891880" evidence="7">
    <location>
        <begin position="19"/>
        <end position="381"/>
    </location>
</feature>
<evidence type="ECO:0000256" key="7">
    <source>
        <dbReference type="SAM" id="SignalP"/>
    </source>
</evidence>
<evidence type="ECO:0000256" key="1">
    <source>
        <dbReference type="ARBA" id="ARBA00022670"/>
    </source>
</evidence>
<dbReference type="PANTHER" id="PTHR10127:SF780">
    <property type="entry name" value="METALLOENDOPEPTIDASE"/>
    <property type="match status" value="1"/>
</dbReference>
<dbReference type="WBParaSite" id="PTRK_0000876000.1">
    <property type="protein sequence ID" value="PTRK_0000876000.1"/>
    <property type="gene ID" value="PTRK_0000876000"/>
</dbReference>
<sequence>CIVLCHSLFLSLVTQIYGAIRTDYKWENVKNGIKLYNYTQNDQFGYVMKNLEESTCLKWNKSMTKLLSGQGINVLWHDKECYSLEIGPNSSKIPNTIFATYSCMGNYYVMLGLVFNALGLSYEHNRNDRNMYVTINDSNVENYNKKYLQRDIDLNYTTETFGTTYDYGSITHGDPKFYSSNGQETITTVGSYTGWHDKMIGQKSIESFNEYKLFNYLYCNRTCSTSITCYREGYQDPNNCKQCKCPYPFVEPYCLNLRPNKEYCAGIQNLNATDEEQKRGFATQYSSCYVYIFAPKDQKIRINITALNFQIPENERCSAGYSNVVEIIYEKDESTMGLCLCATIGGKYSNVSVTSYNHEAFFVFKASKFGPSVEFYYMAVH</sequence>
<dbReference type="Proteomes" id="UP000038045">
    <property type="component" value="Unplaced"/>
</dbReference>
<dbReference type="AlphaFoldDB" id="A0A0N4ZKX7"/>